<dbReference type="AlphaFoldDB" id="A0AAN9Y9R8"/>
<evidence type="ECO:0000313" key="4">
    <source>
        <dbReference type="EMBL" id="KAK7604356.1"/>
    </source>
</evidence>
<dbReference type="EMBL" id="JBBCAQ010000003">
    <property type="protein sequence ID" value="KAK7604356.1"/>
    <property type="molecule type" value="Genomic_DNA"/>
</dbReference>
<dbReference type="PANTHER" id="PTHR35374">
    <property type="entry name" value="CYCLIN-DEPENDENT KINASE 11A-LIKE"/>
    <property type="match status" value="1"/>
</dbReference>
<sequence length="663" mass="74731">MELDNVEEYISVSRALANKYKELRYGKIKMQEMMSEKLKPVVEPLKELSSKLGPKAGFSGSTSTRLEKPVKEEVSSDEEEYYDEIDTKTPQINPFNSRELLKDSTYGLRFLDDNYYLGNQPVNITSNYELQFPGWKTFKITPGLQALITLPDPNPSSYSMDDYKNYSKIVEYTNVYKRGNNPESNYLKANKGYKYKNIIKRIVKDRNLSLPRKSIHSTQGSGLRKFATNNPIEYKYWNSLDELLDRLYILYGEVKSVKRQEKVLEKLIPQPVTGKGLINKTIDALPFPLHAPGMNYLGPGTPLDLNLEKNIKPANKLDEAAMRHDIAYSKSKNLKDRHVADKILQQEAWDRFKSNDAGLVERLYSLTTAGTMKAKRALGAGVANTPLYRRTPVSLEENDMKRLTRAIEKQTPVTVTLYHKRTKKSIMEETALPLTNPQIIKITKAHNNGKNTRIKLSTKQLKYLVQNNNDEKIGGFLPAALLAAIPAISAVGSLIASGFNAYNNKKANDKLVDEKIRHNKAMESLSANTVANAEGKGIYIYKKPKGGEGICKKTKKGPNKVHGGGEGVFMRTALPPKALACECAVVNLDKASGPGTHWVCYTKNRNLISYYDSFGVEPPYELIKYFGKKAVVSYNYEQDQDFDQVICGHLCLLFLARENGLLF</sequence>
<organism evidence="4 5">
    <name type="scientific">Parthenolecanium corni</name>
    <dbReference type="NCBI Taxonomy" id="536013"/>
    <lineage>
        <taxon>Eukaryota</taxon>
        <taxon>Metazoa</taxon>
        <taxon>Ecdysozoa</taxon>
        <taxon>Arthropoda</taxon>
        <taxon>Hexapoda</taxon>
        <taxon>Insecta</taxon>
        <taxon>Pterygota</taxon>
        <taxon>Neoptera</taxon>
        <taxon>Paraneoptera</taxon>
        <taxon>Hemiptera</taxon>
        <taxon>Sternorrhyncha</taxon>
        <taxon>Coccoidea</taxon>
        <taxon>Coccidae</taxon>
        <taxon>Parthenolecanium</taxon>
    </lineage>
</organism>
<evidence type="ECO:0000259" key="3">
    <source>
        <dbReference type="Pfam" id="PF26634"/>
    </source>
</evidence>
<dbReference type="Pfam" id="PF08398">
    <property type="entry name" value="Phospholip_A2_4"/>
    <property type="match status" value="1"/>
</dbReference>
<accession>A0AAN9Y9R8</accession>
<gene>
    <name evidence="4" type="ORF">V9T40_005542</name>
</gene>
<dbReference type="GO" id="GO:0005198">
    <property type="term" value="F:structural molecule activity"/>
    <property type="evidence" value="ECO:0007669"/>
    <property type="project" value="InterPro"/>
</dbReference>
<dbReference type="InterPro" id="IPR058520">
    <property type="entry name" value="DUF8207"/>
</dbReference>
<feature type="region of interest" description="Disordered" evidence="1">
    <location>
        <begin position="53"/>
        <end position="83"/>
    </location>
</feature>
<name>A0AAN9Y9R8_9HEMI</name>
<dbReference type="Pfam" id="PF26634">
    <property type="entry name" value="DUF8207"/>
    <property type="match status" value="1"/>
</dbReference>
<dbReference type="Proteomes" id="UP001367676">
    <property type="component" value="Unassembled WGS sequence"/>
</dbReference>
<evidence type="ECO:0000256" key="1">
    <source>
        <dbReference type="SAM" id="MobiDB-lite"/>
    </source>
</evidence>
<dbReference type="PANTHER" id="PTHR35374:SF1">
    <property type="entry name" value="PROTEIN KINASE DOMAIN-CONTAINING PROTEIN"/>
    <property type="match status" value="1"/>
</dbReference>
<evidence type="ECO:0000259" key="2">
    <source>
        <dbReference type="Pfam" id="PF08398"/>
    </source>
</evidence>
<dbReference type="InterPro" id="IPR013607">
    <property type="entry name" value="Phospholipase_A2-like"/>
</dbReference>
<protein>
    <submittedName>
        <fullName evidence="4">Uncharacterized protein</fullName>
    </submittedName>
</protein>
<evidence type="ECO:0000313" key="5">
    <source>
        <dbReference type="Proteomes" id="UP001367676"/>
    </source>
</evidence>
<comment type="caution">
    <text evidence="4">The sequence shown here is derived from an EMBL/GenBank/DDBJ whole genome shotgun (WGS) entry which is preliminary data.</text>
</comment>
<keyword evidence="5" id="KW-1185">Reference proteome</keyword>
<feature type="domain" description="DUF8207" evidence="3">
    <location>
        <begin position="103"/>
        <end position="202"/>
    </location>
</feature>
<proteinExistence type="predicted"/>
<feature type="compositionally biased region" description="Basic and acidic residues" evidence="1">
    <location>
        <begin position="65"/>
        <end position="74"/>
    </location>
</feature>
<feature type="domain" description="Phospholipase A2-like" evidence="2">
    <location>
        <begin position="289"/>
        <end position="348"/>
    </location>
</feature>
<reference evidence="4 5" key="1">
    <citation type="submission" date="2024-03" db="EMBL/GenBank/DDBJ databases">
        <title>Adaptation during the transition from Ophiocordyceps entomopathogen to insect associate is accompanied by gene loss and intensified selection.</title>
        <authorList>
            <person name="Ward C.M."/>
            <person name="Onetto C.A."/>
            <person name="Borneman A.R."/>
        </authorList>
    </citation>
    <scope>NUCLEOTIDE SEQUENCE [LARGE SCALE GENOMIC DNA]</scope>
    <source>
        <strain evidence="4">AWRI1</strain>
        <tissue evidence="4">Single Adult Female</tissue>
    </source>
</reference>